<dbReference type="RefSeq" id="WP_004076053.1">
    <property type="nucleotide sequence ID" value="NZ_CM001436.1"/>
</dbReference>
<dbReference type="EMBL" id="CM001436">
    <property type="protein sequence ID" value="EHQ34414.1"/>
    <property type="molecule type" value="Genomic_DNA"/>
</dbReference>
<evidence type="ECO:0000256" key="1">
    <source>
        <dbReference type="ARBA" id="ARBA00022649"/>
    </source>
</evidence>
<evidence type="ECO:0000313" key="2">
    <source>
        <dbReference type="EMBL" id="EHQ34414.1"/>
    </source>
</evidence>
<dbReference type="STRING" id="937775.Metlim_0267"/>
<reference evidence="2 3" key="1">
    <citation type="submission" date="2011-10" db="EMBL/GenBank/DDBJ databases">
        <title>The Improved High-Quality Draft genome of Methanoplanus limicola DSM 2279.</title>
        <authorList>
            <consortium name="US DOE Joint Genome Institute (JGI-PGF)"/>
            <person name="Lucas S."/>
            <person name="Copeland A."/>
            <person name="Lapidus A."/>
            <person name="Glavina del Rio T."/>
            <person name="Dalin E."/>
            <person name="Tice H."/>
            <person name="Bruce D."/>
            <person name="Goodwin L."/>
            <person name="Pitluck S."/>
            <person name="Peters L."/>
            <person name="Mikhailova N."/>
            <person name="Lu M."/>
            <person name="Kyrpides N."/>
            <person name="Mavromatis K."/>
            <person name="Ivanova N."/>
            <person name="Markowitz V."/>
            <person name="Cheng J.-F."/>
            <person name="Hugenholtz P."/>
            <person name="Woyke T."/>
            <person name="Wu D."/>
            <person name="Wirth R."/>
            <person name="Brambilla E.-M."/>
            <person name="Klenk H.-P."/>
            <person name="Eisen J.A."/>
        </authorList>
    </citation>
    <scope>NUCLEOTIDE SEQUENCE [LARGE SCALE GENOMIC DNA]</scope>
    <source>
        <strain evidence="2 3">DSM 2279</strain>
    </source>
</reference>
<gene>
    <name evidence="2" type="ORF">Metlim_0267</name>
</gene>
<evidence type="ECO:0008006" key="4">
    <source>
        <dbReference type="Google" id="ProtNLM"/>
    </source>
</evidence>
<dbReference type="AlphaFoldDB" id="H1Z0E7"/>
<dbReference type="InterPro" id="IPR003847">
    <property type="entry name" value="Put_antitoxin"/>
</dbReference>
<dbReference type="HOGENOM" id="CLU_170073_1_1_2"/>
<dbReference type="InParanoid" id="H1Z0E7"/>
<keyword evidence="3" id="KW-1185">Reference proteome</keyword>
<keyword evidence="1" id="KW-1277">Toxin-antitoxin system</keyword>
<dbReference type="Proteomes" id="UP000005741">
    <property type="component" value="Chromosome"/>
</dbReference>
<accession>H1Z0E7</accession>
<organism evidence="2 3">
    <name type="scientific">Methanoplanus limicola DSM 2279</name>
    <dbReference type="NCBI Taxonomy" id="937775"/>
    <lineage>
        <taxon>Archaea</taxon>
        <taxon>Methanobacteriati</taxon>
        <taxon>Methanobacteriota</taxon>
        <taxon>Stenosarchaea group</taxon>
        <taxon>Methanomicrobia</taxon>
        <taxon>Methanomicrobiales</taxon>
        <taxon>Methanomicrobiaceae</taxon>
        <taxon>Methanoplanus</taxon>
    </lineage>
</organism>
<dbReference type="Pfam" id="PF02697">
    <property type="entry name" value="VAPB_antitox"/>
    <property type="match status" value="1"/>
</dbReference>
<proteinExistence type="predicted"/>
<protein>
    <recommendedName>
        <fullName evidence="4">Antitoxin</fullName>
    </recommendedName>
</protein>
<evidence type="ECO:0000313" key="3">
    <source>
        <dbReference type="Proteomes" id="UP000005741"/>
    </source>
</evidence>
<sequence length="67" mass="8033">MSSKTVSLTEEAYNRLKMWKINDNESFSEEVLRLLPKHRDVGEVLRKAKYHLSEEEAEKMKKDIEFF</sequence>
<dbReference type="OrthoDB" id="135634at2157"/>
<name>H1Z0E7_9EURY</name>